<organism evidence="18 19">
    <name type="scientific">Pseudoteredinibacter isoporae</name>
    <dbReference type="NCBI Taxonomy" id="570281"/>
    <lineage>
        <taxon>Bacteria</taxon>
        <taxon>Pseudomonadati</taxon>
        <taxon>Pseudomonadota</taxon>
        <taxon>Gammaproteobacteria</taxon>
        <taxon>Cellvibrionales</taxon>
        <taxon>Cellvibrionaceae</taxon>
        <taxon>Pseudoteredinibacter</taxon>
    </lineage>
</organism>
<evidence type="ECO:0000259" key="16">
    <source>
        <dbReference type="Pfam" id="PF00593"/>
    </source>
</evidence>
<feature type="chain" id="PRO_5031284752" evidence="15">
    <location>
        <begin position="29"/>
        <end position="732"/>
    </location>
</feature>
<accession>A0A7X0JYG8</accession>
<feature type="signal peptide" evidence="15">
    <location>
        <begin position="1"/>
        <end position="28"/>
    </location>
</feature>
<gene>
    <name evidence="18" type="ORF">HNR48_003895</name>
</gene>
<name>A0A7X0JYG8_9GAMM</name>
<dbReference type="Pfam" id="PF00593">
    <property type="entry name" value="TonB_dep_Rec_b-barrel"/>
    <property type="match status" value="1"/>
</dbReference>
<dbReference type="InterPro" id="IPR036942">
    <property type="entry name" value="Beta-barrel_TonB_sf"/>
</dbReference>
<comment type="similarity">
    <text evidence="12 14">Belongs to the TonB-dependent receptor family.</text>
</comment>
<evidence type="ECO:0000256" key="4">
    <source>
        <dbReference type="ARBA" id="ARBA00022496"/>
    </source>
</evidence>
<evidence type="ECO:0000256" key="12">
    <source>
        <dbReference type="PROSITE-ProRule" id="PRU01360"/>
    </source>
</evidence>
<keyword evidence="8" id="KW-0406">Ion transport</keyword>
<dbReference type="Gene3D" id="2.40.170.20">
    <property type="entry name" value="TonB-dependent receptor, beta-barrel domain"/>
    <property type="match status" value="1"/>
</dbReference>
<evidence type="ECO:0000256" key="9">
    <source>
        <dbReference type="ARBA" id="ARBA00023077"/>
    </source>
</evidence>
<evidence type="ECO:0000256" key="1">
    <source>
        <dbReference type="ARBA" id="ARBA00004571"/>
    </source>
</evidence>
<dbReference type="Proteomes" id="UP000528457">
    <property type="component" value="Unassembled WGS sequence"/>
</dbReference>
<dbReference type="Gene3D" id="2.170.130.10">
    <property type="entry name" value="TonB-dependent receptor, plug domain"/>
    <property type="match status" value="1"/>
</dbReference>
<dbReference type="InterPro" id="IPR012910">
    <property type="entry name" value="Plug_dom"/>
</dbReference>
<evidence type="ECO:0000313" key="19">
    <source>
        <dbReference type="Proteomes" id="UP000528457"/>
    </source>
</evidence>
<evidence type="ECO:0000259" key="17">
    <source>
        <dbReference type="Pfam" id="PF07715"/>
    </source>
</evidence>
<comment type="subcellular location">
    <subcellularLocation>
        <location evidence="1 12">Cell outer membrane</location>
        <topology evidence="1 12">Multi-pass membrane protein</topology>
    </subcellularLocation>
</comment>
<dbReference type="PROSITE" id="PS52016">
    <property type="entry name" value="TONB_DEPENDENT_REC_3"/>
    <property type="match status" value="1"/>
</dbReference>
<evidence type="ECO:0000256" key="10">
    <source>
        <dbReference type="ARBA" id="ARBA00023136"/>
    </source>
</evidence>
<dbReference type="RefSeq" id="WP_166843405.1">
    <property type="nucleotide sequence ID" value="NZ_JAAONY010000004.1"/>
</dbReference>
<keyword evidence="7" id="KW-0408">Iron</keyword>
<dbReference type="AlphaFoldDB" id="A0A7X0JYG8"/>
<evidence type="ECO:0000256" key="15">
    <source>
        <dbReference type="SAM" id="SignalP"/>
    </source>
</evidence>
<keyword evidence="6 15" id="KW-0732">Signal</keyword>
<dbReference type="SUPFAM" id="SSF56935">
    <property type="entry name" value="Porins"/>
    <property type="match status" value="1"/>
</dbReference>
<dbReference type="GO" id="GO:0015344">
    <property type="term" value="F:siderophore uptake transmembrane transporter activity"/>
    <property type="evidence" value="ECO:0007669"/>
    <property type="project" value="TreeGrafter"/>
</dbReference>
<reference evidence="18 19" key="1">
    <citation type="submission" date="2020-08" db="EMBL/GenBank/DDBJ databases">
        <title>Genomic Encyclopedia of Type Strains, Phase IV (KMG-IV): sequencing the most valuable type-strain genomes for metagenomic binning, comparative biology and taxonomic classification.</title>
        <authorList>
            <person name="Goeker M."/>
        </authorList>
    </citation>
    <scope>NUCLEOTIDE SEQUENCE [LARGE SCALE GENOMIC DNA]</scope>
    <source>
        <strain evidence="18 19">DSM 22368</strain>
    </source>
</reference>
<evidence type="ECO:0000256" key="13">
    <source>
        <dbReference type="PROSITE-ProRule" id="PRU10144"/>
    </source>
</evidence>
<evidence type="ECO:0000256" key="8">
    <source>
        <dbReference type="ARBA" id="ARBA00023065"/>
    </source>
</evidence>
<dbReference type="GO" id="GO:0009279">
    <property type="term" value="C:cell outer membrane"/>
    <property type="evidence" value="ECO:0007669"/>
    <property type="project" value="UniProtKB-SubCell"/>
</dbReference>
<dbReference type="PANTHER" id="PTHR32552">
    <property type="entry name" value="FERRICHROME IRON RECEPTOR-RELATED"/>
    <property type="match status" value="1"/>
</dbReference>
<dbReference type="InterPro" id="IPR037066">
    <property type="entry name" value="Plug_dom_sf"/>
</dbReference>
<feature type="domain" description="TonB-dependent receptor plug" evidence="17">
    <location>
        <begin position="66"/>
        <end position="166"/>
    </location>
</feature>
<dbReference type="EMBL" id="JACHHT010000004">
    <property type="protein sequence ID" value="MBB6523581.1"/>
    <property type="molecule type" value="Genomic_DNA"/>
</dbReference>
<sequence length="732" mass="81192">MSFKKTKPRNALGTALISVLSISPLAHADQQDNKNAQIEELKVIGHKDGLMQVKNPTASKMNLSFKDTGRSITQLDEQLLKDLALENVRQAFDYVAGFRGNGPADRTYTARGVRTSIDNVMVDGLRSLQGGEAGTGSRLPSTFNAESTTFLRGPAGLLYGAGVGGGLINITTKRPEADAQTRIGLGSRSYVTDGSNFDSNRFTVNLDSTGGLVEDDVLYRVLAQYTPDGDHFQEGRSVDEKLFDVALTFNIGDSTRITPRFESTDRERSGGSGYADGVFERNFFSGNVTTYGKPVNRSFYYGSNQDKGENSSKSFSLMLEHELNSNWDVLLRARKNETESESLDLYISDSSGLGNSVGEDEINRKWVYAKGDDEYVLFDGAIEGKFSTAGIEHHLLFGANYRDMDVGFARNFQSNSDAVGKNTISASNPRQQLVGPVPTDLRDVDLSPRNEKDTNIYLKDRVTLGDFTLAGGVAYVKQEQQETRRGTAYSGDFSDTIWDLGVIYALNSDMNLFATYSRSYDPVSARWISQYGQGKTSFKPVEGDNYEIGIKGDFFDKRLSSGITLFRLERSNSTKFERIDGVWHLTQLEGASFRSEGLEWDASFALNEQFISSISYAFTRAYDTIGSDEGKQANNTPKHSLAIWNTYQFTGELDDFRLGAGLRFESDRNDGDYVLEEYVEADVGLYYDNNTIDASLVLRNAFDKNRAEAGANWVTVQPNDPRSLNLSIRYTF</sequence>
<feature type="short sequence motif" description="TonB C-terminal box" evidence="13">
    <location>
        <begin position="715"/>
        <end position="732"/>
    </location>
</feature>
<evidence type="ECO:0000256" key="11">
    <source>
        <dbReference type="ARBA" id="ARBA00023237"/>
    </source>
</evidence>
<keyword evidence="3 12" id="KW-1134">Transmembrane beta strand</keyword>
<dbReference type="InParanoid" id="A0A7X0JYG8"/>
<keyword evidence="18" id="KW-0675">Receptor</keyword>
<keyword evidence="9 14" id="KW-0798">TonB box</keyword>
<keyword evidence="11 12" id="KW-0998">Cell outer membrane</keyword>
<evidence type="ECO:0000256" key="6">
    <source>
        <dbReference type="ARBA" id="ARBA00022729"/>
    </source>
</evidence>
<evidence type="ECO:0000256" key="3">
    <source>
        <dbReference type="ARBA" id="ARBA00022452"/>
    </source>
</evidence>
<feature type="domain" description="TonB-dependent receptor-like beta-barrel" evidence="16">
    <location>
        <begin position="264"/>
        <end position="690"/>
    </location>
</feature>
<keyword evidence="2 12" id="KW-0813">Transport</keyword>
<keyword evidence="19" id="KW-1185">Reference proteome</keyword>
<keyword evidence="4" id="KW-0410">Iron transport</keyword>
<keyword evidence="10 12" id="KW-0472">Membrane</keyword>
<dbReference type="PROSITE" id="PS01156">
    <property type="entry name" value="TONB_DEPENDENT_REC_2"/>
    <property type="match status" value="1"/>
</dbReference>
<dbReference type="InterPro" id="IPR039426">
    <property type="entry name" value="TonB-dep_rcpt-like"/>
</dbReference>
<proteinExistence type="inferred from homology"/>
<comment type="caution">
    <text evidence="18">The sequence shown here is derived from an EMBL/GenBank/DDBJ whole genome shotgun (WGS) entry which is preliminary data.</text>
</comment>
<dbReference type="PANTHER" id="PTHR32552:SF68">
    <property type="entry name" value="FERRICHROME OUTER MEMBRANE TRANSPORTER_PHAGE RECEPTOR"/>
    <property type="match status" value="1"/>
</dbReference>
<dbReference type="CDD" id="cd01347">
    <property type="entry name" value="ligand_gated_channel"/>
    <property type="match status" value="1"/>
</dbReference>
<evidence type="ECO:0000256" key="2">
    <source>
        <dbReference type="ARBA" id="ARBA00022448"/>
    </source>
</evidence>
<evidence type="ECO:0000256" key="5">
    <source>
        <dbReference type="ARBA" id="ARBA00022692"/>
    </source>
</evidence>
<keyword evidence="5 12" id="KW-0812">Transmembrane</keyword>
<dbReference type="Pfam" id="PF07715">
    <property type="entry name" value="Plug"/>
    <property type="match status" value="1"/>
</dbReference>
<evidence type="ECO:0000313" key="18">
    <source>
        <dbReference type="EMBL" id="MBB6523581.1"/>
    </source>
</evidence>
<dbReference type="InterPro" id="IPR010917">
    <property type="entry name" value="TonB_rcpt_CS"/>
</dbReference>
<dbReference type="InterPro" id="IPR000531">
    <property type="entry name" value="Beta-barrel_TonB"/>
</dbReference>
<evidence type="ECO:0000256" key="14">
    <source>
        <dbReference type="RuleBase" id="RU003357"/>
    </source>
</evidence>
<protein>
    <submittedName>
        <fullName evidence="18">Outer membrane receptor for ferric coprogen and ferric-rhodotorulic acid</fullName>
    </submittedName>
</protein>
<evidence type="ECO:0000256" key="7">
    <source>
        <dbReference type="ARBA" id="ARBA00023004"/>
    </source>
</evidence>